<dbReference type="OrthoDB" id="2941992at2"/>
<evidence type="ECO:0000313" key="2">
    <source>
        <dbReference type="Proteomes" id="UP000010523"/>
    </source>
</evidence>
<name>I3DUT2_BACMT</name>
<reference evidence="1 2" key="1">
    <citation type="journal article" date="2012" name="Appl. Environ. Microbiol.">
        <title>Genome Sequence of Thermotolerant Bacillus methanolicus: Features and Regulation Related to Methylotrophy and Production of L-Lysine and L-Glutamate from Methanol.</title>
        <authorList>
            <person name="Heggeset T.M."/>
            <person name="Krog A."/>
            <person name="Balzer S."/>
            <person name="Wentzel A."/>
            <person name="Ellingsen T.E."/>
            <person name="Brautaset T."/>
        </authorList>
    </citation>
    <scope>NUCLEOTIDE SEQUENCE [LARGE SCALE GENOMIC DNA]</scope>
    <source>
        <strain evidence="1 2">PB1</strain>
    </source>
</reference>
<evidence type="ECO:0000313" key="1">
    <source>
        <dbReference type="EMBL" id="EIJ78003.1"/>
    </source>
</evidence>
<dbReference type="RefSeq" id="WP_004436135.1">
    <property type="nucleotide sequence ID" value="NZ_AFEU01000003.1"/>
</dbReference>
<keyword evidence="2" id="KW-1185">Reference proteome</keyword>
<accession>I3DUT2</accession>
<dbReference type="EMBL" id="AFEU01000003">
    <property type="protein sequence ID" value="EIJ78003.1"/>
    <property type="molecule type" value="Genomic_DNA"/>
</dbReference>
<dbReference type="PATRIC" id="fig|997296.3.peg.2215"/>
<gene>
    <name evidence="1" type="ORF">PB1_10554</name>
</gene>
<sequence>MFLACGIAGRAKYIISSDEKSGIHSFKFNGLKIMTPNEFVDHWKTEFETK</sequence>
<dbReference type="AlphaFoldDB" id="I3DUT2"/>
<proteinExistence type="predicted"/>
<comment type="caution">
    <text evidence="1">The sequence shown here is derived from an EMBL/GenBank/DDBJ whole genome shotgun (WGS) entry which is preliminary data.</text>
</comment>
<dbReference type="Proteomes" id="UP000010523">
    <property type="component" value="Unassembled WGS sequence"/>
</dbReference>
<organism evidence="1 2">
    <name type="scientific">Bacillus methanolicus PB1</name>
    <dbReference type="NCBI Taxonomy" id="997296"/>
    <lineage>
        <taxon>Bacteria</taxon>
        <taxon>Bacillati</taxon>
        <taxon>Bacillota</taxon>
        <taxon>Bacilli</taxon>
        <taxon>Bacillales</taxon>
        <taxon>Bacillaceae</taxon>
        <taxon>Bacillus</taxon>
    </lineage>
</organism>
<protein>
    <submittedName>
        <fullName evidence="1">Uncharacterized protein</fullName>
    </submittedName>
</protein>